<gene>
    <name evidence="1" type="ORF">OMP40_05305</name>
</gene>
<proteinExistence type="predicted"/>
<sequence length="75" mass="8526">MGEPRLRARPPHERKQRCRIRGQPQLCVGQGNREQAVRFAAGQLQQRRLGGIGAFGQITLRHSLRIFRQASLPRG</sequence>
<dbReference type="RefSeq" id="WP_277529745.1">
    <property type="nucleotide sequence ID" value="NZ_JAPDIA010000002.1"/>
</dbReference>
<evidence type="ECO:0000313" key="2">
    <source>
        <dbReference type="Proteomes" id="UP001153404"/>
    </source>
</evidence>
<accession>A0A9X4QSR8</accession>
<dbReference type="Proteomes" id="UP001153404">
    <property type="component" value="Unassembled WGS sequence"/>
</dbReference>
<protein>
    <submittedName>
        <fullName evidence="1">Uncharacterized protein</fullName>
    </submittedName>
</protein>
<dbReference type="EMBL" id="JAPDIA010000002">
    <property type="protein sequence ID" value="MDG0808872.1"/>
    <property type="molecule type" value="Genomic_DNA"/>
</dbReference>
<keyword evidence="2" id="KW-1185">Reference proteome</keyword>
<evidence type="ECO:0000313" key="1">
    <source>
        <dbReference type="EMBL" id="MDG0808872.1"/>
    </source>
</evidence>
<reference evidence="1" key="1">
    <citation type="submission" date="2022-10" db="EMBL/GenBank/DDBJ databases">
        <title>Comparative genomic analysis of Cohnella hashimotonis sp. nov., isolated from the International Space Station.</title>
        <authorList>
            <person name="Simpson A."/>
            <person name="Venkateswaran K."/>
        </authorList>
    </citation>
    <scope>NUCLEOTIDE SEQUENCE</scope>
    <source>
        <strain evidence="1">DSM 28161</strain>
    </source>
</reference>
<comment type="caution">
    <text evidence="1">The sequence shown here is derived from an EMBL/GenBank/DDBJ whole genome shotgun (WGS) entry which is preliminary data.</text>
</comment>
<dbReference type="AlphaFoldDB" id="A0A9X4QSR8"/>
<organism evidence="1 2">
    <name type="scientific">Cohnella rhizosphaerae</name>
    <dbReference type="NCBI Taxonomy" id="1457232"/>
    <lineage>
        <taxon>Bacteria</taxon>
        <taxon>Bacillati</taxon>
        <taxon>Bacillota</taxon>
        <taxon>Bacilli</taxon>
        <taxon>Bacillales</taxon>
        <taxon>Paenibacillaceae</taxon>
        <taxon>Cohnella</taxon>
    </lineage>
</organism>
<name>A0A9X4QSR8_9BACL</name>